<keyword evidence="1" id="KW-0472">Membrane</keyword>
<name>K0NHM2_DESTT</name>
<dbReference type="STRING" id="651182.TOL2_C22740"/>
<keyword evidence="1" id="KW-1133">Transmembrane helix</keyword>
<dbReference type="HOGENOM" id="CLU_2259273_0_0_7"/>
<reference evidence="2 3" key="1">
    <citation type="journal article" date="2013" name="Environ. Microbiol.">
        <title>Complete genome, catabolic sub-proteomes and key-metabolites of Desulfobacula toluolica Tol2, a marine, aromatic compound-degrading, sulfate-reducing bacterium.</title>
        <authorList>
            <person name="Wohlbrand L."/>
            <person name="Jacob J.H."/>
            <person name="Kube M."/>
            <person name="Mussmann M."/>
            <person name="Jarling R."/>
            <person name="Beck A."/>
            <person name="Amann R."/>
            <person name="Wilkes H."/>
            <person name="Reinhardt R."/>
            <person name="Rabus R."/>
        </authorList>
    </citation>
    <scope>NUCLEOTIDE SEQUENCE [LARGE SCALE GENOMIC DNA]</scope>
    <source>
        <strain evidence="3">DSM 7467 / Tol2</strain>
    </source>
</reference>
<feature type="transmembrane region" description="Helical" evidence="1">
    <location>
        <begin position="6"/>
        <end position="25"/>
    </location>
</feature>
<keyword evidence="1" id="KW-0812">Transmembrane</keyword>
<dbReference type="AlphaFoldDB" id="K0NHM2"/>
<dbReference type="Proteomes" id="UP000007347">
    <property type="component" value="Chromosome"/>
</dbReference>
<sequence length="103" mass="11599">MEENIVQKIIIIIAITIIFSVLSGCGHMSQRELMVEKNWGRSHETARFSQIINPDAGEGMVEDQSMDGVAGKYNYDQYQDDFKKQKSPSQIFNINLGNDLSGD</sequence>
<evidence type="ECO:0000313" key="2">
    <source>
        <dbReference type="EMBL" id="CCK80435.1"/>
    </source>
</evidence>
<proteinExistence type="predicted"/>
<evidence type="ECO:0000313" key="3">
    <source>
        <dbReference type="Proteomes" id="UP000007347"/>
    </source>
</evidence>
<protein>
    <recommendedName>
        <fullName evidence="4">Lipoprotein</fullName>
    </recommendedName>
</protein>
<evidence type="ECO:0008006" key="4">
    <source>
        <dbReference type="Google" id="ProtNLM"/>
    </source>
</evidence>
<evidence type="ECO:0000256" key="1">
    <source>
        <dbReference type="SAM" id="Phobius"/>
    </source>
</evidence>
<keyword evidence="3" id="KW-1185">Reference proteome</keyword>
<accession>K0NHM2</accession>
<gene>
    <name evidence="2" type="ordered locus">TOL2_C22740</name>
</gene>
<organism evidence="2 3">
    <name type="scientific">Desulfobacula toluolica (strain DSM 7467 / Tol2)</name>
    <dbReference type="NCBI Taxonomy" id="651182"/>
    <lineage>
        <taxon>Bacteria</taxon>
        <taxon>Pseudomonadati</taxon>
        <taxon>Thermodesulfobacteriota</taxon>
        <taxon>Desulfobacteria</taxon>
        <taxon>Desulfobacterales</taxon>
        <taxon>Desulfobacteraceae</taxon>
        <taxon>Desulfobacula</taxon>
    </lineage>
</organism>
<dbReference type="EMBL" id="FO203503">
    <property type="protein sequence ID" value="CCK80435.1"/>
    <property type="molecule type" value="Genomic_DNA"/>
</dbReference>
<dbReference type="KEGG" id="dto:TOL2_C22740"/>